<dbReference type="AlphaFoldDB" id="A0A5P8M4M2"/>
<accession>A0A5P8M4M2</accession>
<protein>
    <submittedName>
        <fullName evidence="1">Uncharacterized protein</fullName>
    </submittedName>
</protein>
<sequence>MATHHHAAVASFWIAQTNTLIYVVHHREDWDGITDARIGDRQYHIGTIAKDATNLPMSYDLVTLEAVNKNG</sequence>
<gene>
    <name evidence="1" type="ORF">D1010_07325</name>
</gene>
<dbReference type="KEGG" id="lhb:D1010_07325"/>
<dbReference type="Proteomes" id="UP000326779">
    <property type="component" value="Chromosome"/>
</dbReference>
<reference evidence="1 2" key="1">
    <citation type="submission" date="2019-10" db="EMBL/GenBank/DDBJ databases">
        <title>The completed genome of Lactobacillus harbinensis M1.</title>
        <authorList>
            <person name="Zheng Y."/>
        </authorList>
    </citation>
    <scope>NUCLEOTIDE SEQUENCE [LARGE SCALE GENOMIC DNA]</scope>
    <source>
        <strain evidence="1 2">M1</strain>
    </source>
</reference>
<organism evidence="1 2">
    <name type="scientific">Schleiferilactobacillus harbinensis</name>
    <dbReference type="NCBI Taxonomy" id="304207"/>
    <lineage>
        <taxon>Bacteria</taxon>
        <taxon>Bacillati</taxon>
        <taxon>Bacillota</taxon>
        <taxon>Bacilli</taxon>
        <taxon>Lactobacillales</taxon>
        <taxon>Lactobacillaceae</taxon>
        <taxon>Schleiferilactobacillus</taxon>
    </lineage>
</organism>
<name>A0A5P8M4M2_9LACO</name>
<dbReference type="RefSeq" id="WP_152260624.1">
    <property type="nucleotide sequence ID" value="NZ_CP045143.1"/>
</dbReference>
<dbReference type="EMBL" id="CP045143">
    <property type="protein sequence ID" value="QFR23224.1"/>
    <property type="molecule type" value="Genomic_DNA"/>
</dbReference>
<evidence type="ECO:0000313" key="1">
    <source>
        <dbReference type="EMBL" id="QFR23224.1"/>
    </source>
</evidence>
<proteinExistence type="predicted"/>
<evidence type="ECO:0000313" key="2">
    <source>
        <dbReference type="Proteomes" id="UP000326779"/>
    </source>
</evidence>